<feature type="signal peptide" evidence="12">
    <location>
        <begin position="1"/>
        <end position="22"/>
    </location>
</feature>
<dbReference type="SUPFAM" id="SSF51445">
    <property type="entry name" value="(Trans)glycosidases"/>
    <property type="match status" value="1"/>
</dbReference>
<keyword evidence="9 11" id="KW-0326">Glycosidase</keyword>
<dbReference type="FunFam" id="3.20.20.80:FF:000005">
    <property type="entry name" value="Glucan endo-1,3-beta-glucosidase 14"/>
    <property type="match status" value="1"/>
</dbReference>
<dbReference type="Pfam" id="PF07983">
    <property type="entry name" value="X8"/>
    <property type="match status" value="1"/>
</dbReference>
<feature type="domain" description="X8" evidence="13">
    <location>
        <begin position="370"/>
        <end position="455"/>
    </location>
</feature>
<keyword evidence="8" id="KW-1015">Disulfide bond</keyword>
<evidence type="ECO:0000256" key="10">
    <source>
        <dbReference type="RuleBase" id="RU004335"/>
    </source>
</evidence>
<dbReference type="PROSITE" id="PS00587">
    <property type="entry name" value="GLYCOSYL_HYDROL_F17"/>
    <property type="match status" value="1"/>
</dbReference>
<dbReference type="Pfam" id="PF00332">
    <property type="entry name" value="Glyco_hydro_17"/>
    <property type="match status" value="1"/>
</dbReference>
<dbReference type="GO" id="GO:0005975">
    <property type="term" value="P:carbohydrate metabolic process"/>
    <property type="evidence" value="ECO:0007669"/>
    <property type="project" value="InterPro"/>
</dbReference>
<evidence type="ECO:0000256" key="6">
    <source>
        <dbReference type="ARBA" id="ARBA00022729"/>
    </source>
</evidence>
<evidence type="ECO:0000313" key="15">
    <source>
        <dbReference type="Proteomes" id="UP000655225"/>
    </source>
</evidence>
<gene>
    <name evidence="14" type="ORF">HHK36_010476</name>
</gene>
<reference evidence="14 15" key="1">
    <citation type="submission" date="2020-04" db="EMBL/GenBank/DDBJ databases">
        <title>Plant Genome Project.</title>
        <authorList>
            <person name="Zhang R.-G."/>
        </authorList>
    </citation>
    <scope>NUCLEOTIDE SEQUENCE [LARGE SCALE GENOMIC DNA]</scope>
    <source>
        <strain evidence="14">YNK0</strain>
        <tissue evidence="14">Leaf</tissue>
    </source>
</reference>
<dbReference type="GO" id="GO:0005576">
    <property type="term" value="C:extracellular region"/>
    <property type="evidence" value="ECO:0007669"/>
    <property type="project" value="UniProtKB-SubCell"/>
</dbReference>
<dbReference type="PANTHER" id="PTHR32227">
    <property type="entry name" value="GLUCAN ENDO-1,3-BETA-GLUCOSIDASE BG1-RELATED-RELATED"/>
    <property type="match status" value="1"/>
</dbReference>
<keyword evidence="6 12" id="KW-0732">Signal</keyword>
<evidence type="ECO:0000256" key="11">
    <source>
        <dbReference type="RuleBase" id="RU004336"/>
    </source>
</evidence>
<protein>
    <recommendedName>
        <fullName evidence="4">glucan endo-1,3-beta-D-glucosidase</fullName>
        <ecNumber evidence="4">3.2.1.39</ecNumber>
    </recommendedName>
</protein>
<dbReference type="EMBL" id="JABCRI010000006">
    <property type="protein sequence ID" value="KAF8405569.1"/>
    <property type="molecule type" value="Genomic_DNA"/>
</dbReference>
<evidence type="ECO:0000313" key="14">
    <source>
        <dbReference type="EMBL" id="KAF8405569.1"/>
    </source>
</evidence>
<evidence type="ECO:0000256" key="7">
    <source>
        <dbReference type="ARBA" id="ARBA00022801"/>
    </source>
</evidence>
<dbReference type="InterPro" id="IPR017853">
    <property type="entry name" value="GH"/>
</dbReference>
<evidence type="ECO:0000256" key="3">
    <source>
        <dbReference type="ARBA" id="ARBA00008773"/>
    </source>
</evidence>
<dbReference type="Gene3D" id="1.20.58.1040">
    <property type="match status" value="1"/>
</dbReference>
<dbReference type="SMART" id="SM00768">
    <property type="entry name" value="X8"/>
    <property type="match status" value="1"/>
</dbReference>
<dbReference type="Gene3D" id="3.20.20.80">
    <property type="entry name" value="Glycosidases"/>
    <property type="match status" value="1"/>
</dbReference>
<dbReference type="InterPro" id="IPR012946">
    <property type="entry name" value="X8"/>
</dbReference>
<organism evidence="14 15">
    <name type="scientific">Tetracentron sinense</name>
    <name type="common">Spur-leaf</name>
    <dbReference type="NCBI Taxonomy" id="13715"/>
    <lineage>
        <taxon>Eukaryota</taxon>
        <taxon>Viridiplantae</taxon>
        <taxon>Streptophyta</taxon>
        <taxon>Embryophyta</taxon>
        <taxon>Tracheophyta</taxon>
        <taxon>Spermatophyta</taxon>
        <taxon>Magnoliopsida</taxon>
        <taxon>Trochodendrales</taxon>
        <taxon>Trochodendraceae</taxon>
        <taxon>Tetracentron</taxon>
    </lineage>
</organism>
<accession>A0A834ZE30</accession>
<dbReference type="OrthoDB" id="941679at2759"/>
<dbReference type="AlphaFoldDB" id="A0A834ZE30"/>
<dbReference type="GO" id="GO:0042973">
    <property type="term" value="F:glucan endo-1,3-beta-D-glucosidase activity"/>
    <property type="evidence" value="ECO:0007669"/>
    <property type="project" value="UniProtKB-EC"/>
</dbReference>
<name>A0A834ZE30_TETSI</name>
<dbReference type="EC" id="3.2.1.39" evidence="4"/>
<dbReference type="InterPro" id="IPR044965">
    <property type="entry name" value="Glyco_hydro_17_plant"/>
</dbReference>
<evidence type="ECO:0000256" key="9">
    <source>
        <dbReference type="ARBA" id="ARBA00023295"/>
    </source>
</evidence>
<keyword evidence="5" id="KW-0964">Secreted</keyword>
<evidence type="ECO:0000259" key="13">
    <source>
        <dbReference type="SMART" id="SM00768"/>
    </source>
</evidence>
<comment type="subcellular location">
    <subcellularLocation>
        <location evidence="2">Secreted</location>
    </subcellularLocation>
</comment>
<sequence>MLPLNILQYLFLLFLLVGNVSGVGVNYGTIGNNLPSPKKVAQLLQSTLIDKVKIYDTNPAILEAFSNTGIDLIVAVENDLVANISGDPSTAEEWFTSRVSPFIPATSIVAIAVGNEFLTTSEQLDPTTLAPAMQNIHSVLIARGLDRKIKVTTPHSMAVLSSSFPPSTSTFAPNLVPTMTSIVEFLAETGAPFMVNAYPYFAYRDNPSRIDLQYALLGNSSGVSDPKGFKYTNMLDAQIDAVRSAINAIGFGNRTVDIAISESGWPSKGEPGDMAATPENARTYNTRLIERGDSNRGTPMRPKDSIEVFVFALFNENKKEGGASERNFGLFNGDGSKVYEVDLSCKFCSVTEGKLGFGERVSGGPRGASVWCVAKPHADEKVLQAVLDFCCGPGGVDCREVYGSGACFEPNKLHAHASYAMNAYYQMHGRNYWNCDFKGTGLVTFSDPSYGACRYPQQ</sequence>
<keyword evidence="15" id="KW-1185">Reference proteome</keyword>
<evidence type="ECO:0000256" key="12">
    <source>
        <dbReference type="SAM" id="SignalP"/>
    </source>
</evidence>
<dbReference type="FunFam" id="1.20.58.1040:FF:000003">
    <property type="entry name" value="glucan endo-1,3-beta-glucosidase 7"/>
    <property type="match status" value="1"/>
</dbReference>
<evidence type="ECO:0000256" key="8">
    <source>
        <dbReference type="ARBA" id="ARBA00023157"/>
    </source>
</evidence>
<evidence type="ECO:0000256" key="1">
    <source>
        <dbReference type="ARBA" id="ARBA00000382"/>
    </source>
</evidence>
<comment type="similarity">
    <text evidence="3 10">Belongs to the glycosyl hydrolase 17 family.</text>
</comment>
<evidence type="ECO:0000256" key="4">
    <source>
        <dbReference type="ARBA" id="ARBA00012780"/>
    </source>
</evidence>
<comment type="catalytic activity">
    <reaction evidence="1">
        <text>Hydrolysis of (1-&gt;3)-beta-D-glucosidic linkages in (1-&gt;3)-beta-D-glucans.</text>
        <dbReference type="EC" id="3.2.1.39"/>
    </reaction>
</comment>
<dbReference type="InterPro" id="IPR000490">
    <property type="entry name" value="Glyco_hydro_17"/>
</dbReference>
<evidence type="ECO:0000256" key="2">
    <source>
        <dbReference type="ARBA" id="ARBA00004613"/>
    </source>
</evidence>
<feature type="chain" id="PRO_5032276855" description="glucan endo-1,3-beta-D-glucosidase" evidence="12">
    <location>
        <begin position="23"/>
        <end position="458"/>
    </location>
</feature>
<evidence type="ECO:0000256" key="5">
    <source>
        <dbReference type="ARBA" id="ARBA00022525"/>
    </source>
</evidence>
<comment type="caution">
    <text evidence="14">The sequence shown here is derived from an EMBL/GenBank/DDBJ whole genome shotgun (WGS) entry which is preliminary data.</text>
</comment>
<dbReference type="OMA" id="DLSCKFC"/>
<dbReference type="Proteomes" id="UP000655225">
    <property type="component" value="Unassembled WGS sequence"/>
</dbReference>
<keyword evidence="7 11" id="KW-0378">Hydrolase</keyword>
<proteinExistence type="inferred from homology"/>